<dbReference type="AlphaFoldDB" id="A0A8K0DQG8"/>
<dbReference type="Proteomes" id="UP000796880">
    <property type="component" value="Unassembled WGS sequence"/>
</dbReference>
<organism evidence="2 3">
    <name type="scientific">Rhamnella rubrinervis</name>
    <dbReference type="NCBI Taxonomy" id="2594499"/>
    <lineage>
        <taxon>Eukaryota</taxon>
        <taxon>Viridiplantae</taxon>
        <taxon>Streptophyta</taxon>
        <taxon>Embryophyta</taxon>
        <taxon>Tracheophyta</taxon>
        <taxon>Spermatophyta</taxon>
        <taxon>Magnoliopsida</taxon>
        <taxon>eudicotyledons</taxon>
        <taxon>Gunneridae</taxon>
        <taxon>Pentapetalae</taxon>
        <taxon>rosids</taxon>
        <taxon>fabids</taxon>
        <taxon>Rosales</taxon>
        <taxon>Rhamnaceae</taxon>
        <taxon>rhamnoid group</taxon>
        <taxon>Rhamneae</taxon>
        <taxon>Rhamnella</taxon>
    </lineage>
</organism>
<keyword evidence="1" id="KW-1133">Transmembrane helix</keyword>
<feature type="transmembrane region" description="Helical" evidence="1">
    <location>
        <begin position="146"/>
        <end position="165"/>
    </location>
</feature>
<evidence type="ECO:0000256" key="1">
    <source>
        <dbReference type="SAM" id="Phobius"/>
    </source>
</evidence>
<keyword evidence="3" id="KW-1185">Reference proteome</keyword>
<evidence type="ECO:0000313" key="3">
    <source>
        <dbReference type="Proteomes" id="UP000796880"/>
    </source>
</evidence>
<sequence length="254" mass="28732">MSAKHLIFIFRSFRAISRLGKTSRDVNSAPITSLASFQGPFNDKIKLVGHEIFSLGIYGLMASYLWVLKNFQEPFQDLEKQVQMSNSAPITTPASLQGPFNGIDNKEKIRDVKIDVDSSSSSHGRREVELDTRNNEGAIVKLQKDILVLPMMGFSITVFFSLMTFHNPTDMNLGMRIFMPLLPISFLTYFIGFSLPNKYSKKSDLIKLVGHEIFSLGIYGLMASYLWYYNMAFIPILCAILTTVLLVMAYLEKL</sequence>
<accession>A0A8K0DQG8</accession>
<name>A0A8K0DQG8_9ROSA</name>
<feature type="transmembrane region" description="Helical" evidence="1">
    <location>
        <begin position="177"/>
        <end position="196"/>
    </location>
</feature>
<keyword evidence="1" id="KW-0812">Transmembrane</keyword>
<evidence type="ECO:0000313" key="2">
    <source>
        <dbReference type="EMBL" id="KAF3432015.1"/>
    </source>
</evidence>
<reference evidence="2" key="1">
    <citation type="submission" date="2020-03" db="EMBL/GenBank/DDBJ databases">
        <title>A high-quality chromosome-level genome assembly of a woody plant with both climbing and erect habits, Rhamnella rubrinervis.</title>
        <authorList>
            <person name="Lu Z."/>
            <person name="Yang Y."/>
            <person name="Zhu X."/>
            <person name="Sun Y."/>
        </authorList>
    </citation>
    <scope>NUCLEOTIDE SEQUENCE</scope>
    <source>
        <strain evidence="2">BYM</strain>
        <tissue evidence="2">Leaf</tissue>
    </source>
</reference>
<proteinExistence type="predicted"/>
<comment type="caution">
    <text evidence="2">The sequence shown here is derived from an EMBL/GenBank/DDBJ whole genome shotgun (WGS) entry which is preliminary data.</text>
</comment>
<dbReference type="EMBL" id="VOIH02000012">
    <property type="protein sequence ID" value="KAF3432015.1"/>
    <property type="molecule type" value="Genomic_DNA"/>
</dbReference>
<feature type="transmembrane region" description="Helical" evidence="1">
    <location>
        <begin position="47"/>
        <end position="67"/>
    </location>
</feature>
<feature type="transmembrane region" description="Helical" evidence="1">
    <location>
        <begin position="233"/>
        <end position="251"/>
    </location>
</feature>
<keyword evidence="1" id="KW-0472">Membrane</keyword>
<feature type="transmembrane region" description="Helical" evidence="1">
    <location>
        <begin position="208"/>
        <end position="227"/>
    </location>
</feature>
<protein>
    <submittedName>
        <fullName evidence="2">Uncharacterized protein</fullName>
    </submittedName>
</protein>
<gene>
    <name evidence="2" type="ORF">FNV43_RR26754</name>
</gene>